<evidence type="ECO:0000313" key="3">
    <source>
        <dbReference type="Proteomes" id="UP000018837"/>
    </source>
</evidence>
<evidence type="ECO:0000313" key="2">
    <source>
        <dbReference type="EMBL" id="ETK01597.1"/>
    </source>
</evidence>
<name>W2C553_9BACT</name>
<evidence type="ECO:0000256" key="1">
    <source>
        <dbReference type="SAM" id="SignalP"/>
    </source>
</evidence>
<feature type="signal peptide" evidence="1">
    <location>
        <begin position="1"/>
        <end position="26"/>
    </location>
</feature>
<protein>
    <recommendedName>
        <fullName evidence="4">SH3b domain-containing protein</fullName>
    </recommendedName>
</protein>
<accession>W2C553</accession>
<organism evidence="2 3">
    <name type="scientific">Tannerella sp. oral taxon BU063 isolate Cell 2</name>
    <dbReference type="NCBI Taxonomy" id="1411148"/>
    <lineage>
        <taxon>Bacteria</taxon>
        <taxon>Pseudomonadati</taxon>
        <taxon>Bacteroidota</taxon>
        <taxon>Bacteroidia</taxon>
        <taxon>Bacteroidales</taxon>
        <taxon>Tannerellaceae</taxon>
        <taxon>Tannerella</taxon>
    </lineage>
</organism>
<reference evidence="2 3" key="1">
    <citation type="submission" date="2013-11" db="EMBL/GenBank/DDBJ databases">
        <title>Single cell genomics of uncultured Tannerella BU063 (oral taxon 286).</title>
        <authorList>
            <person name="Beall C.J."/>
            <person name="Campbell A.G."/>
            <person name="Griffen A.L."/>
            <person name="Podar M."/>
            <person name="Leys E.J."/>
        </authorList>
    </citation>
    <scope>NUCLEOTIDE SEQUENCE [LARGE SCALE GENOMIC DNA]</scope>
    <source>
        <strain evidence="2">Cell 2</strain>
    </source>
</reference>
<proteinExistence type="predicted"/>
<dbReference type="AlphaFoldDB" id="W2C553"/>
<comment type="caution">
    <text evidence="2">The sequence shown here is derived from an EMBL/GenBank/DDBJ whole genome shotgun (WGS) entry which is preliminary data.</text>
</comment>
<evidence type="ECO:0008006" key="4">
    <source>
        <dbReference type="Google" id="ProtNLM"/>
    </source>
</evidence>
<dbReference type="PATRIC" id="fig|1411148.3.peg.1366"/>
<sequence length="378" mass="42401">MKTNLFRARFLALLLALLTFSSAAPAQDDDSPDYFRRPLRVQTAADKQPTIADFARAFASADQEKDPLFSAILARIDGRQPKLPQGDRFTCLIDRPHGYLRACYTFGEGGIDPNQILEVCYWRTDTDHRLVAVCSYSDIGTYILIFYDYNPATGLMTPLAQPPFEDFHELLGELIVQLPREGKDIHMKSWWAGGPASLTLRWNGRDGFTLVDAAERYRQPAPNQPTTCDFLALFKPEVTTGGEPVDLYDAPGGKVIRHLTDNDLDYDLRVKRAENGWAYVDYGNNLLGAGSSEGSAWVRCTSLYVLPAGPVYTNYIYAEPTRASHRVATFNEAQDNSSDIWWKVLEIRKGWVKIRTTHLGITGWIEARILCGSMGVDC</sequence>
<feature type="chain" id="PRO_5004813424" description="SH3b domain-containing protein" evidence="1">
    <location>
        <begin position="27"/>
        <end position="378"/>
    </location>
</feature>
<keyword evidence="1" id="KW-0732">Signal</keyword>
<gene>
    <name evidence="2" type="ORF">N425_08705</name>
</gene>
<dbReference type="Proteomes" id="UP000018837">
    <property type="component" value="Unassembled WGS sequence"/>
</dbReference>
<dbReference type="EMBL" id="AYUF01000469">
    <property type="protein sequence ID" value="ETK01597.1"/>
    <property type="molecule type" value="Genomic_DNA"/>
</dbReference>